<dbReference type="InterPro" id="IPR023213">
    <property type="entry name" value="CAT-like_dom_sf"/>
</dbReference>
<evidence type="ECO:0000313" key="2">
    <source>
        <dbReference type="EMBL" id="SPJ84120.1"/>
    </source>
</evidence>
<dbReference type="AlphaFoldDB" id="A0AAE8MGR4"/>
<sequence>MADNNEHKVSANSGNWTSVNGKASGQSIIQRETKAYSNSGIDTETDRGPATEPKPRNDETEDAMNINPEDMESKNEAAFATLKLTPIEKNAKRDYIRIIMVMPCRTHSYATVQLMTMGKEILQAFRKTIALWPFLAGKFKVVKNSNDQDSEVVLTYQRELDWPSIRFLVTYVDPLEKVACPFSHIYKIPPSQYPSTLAALRDHDPEHANSFAPVGLNVTLRKGLLFLSFAFSNIICDGEFMTNFFREFLNFSMQTGHPPCLRSHFERNMPEMLNPGIDAKSEFPCFDWNKTTEVEERTPQNDLACKIFSLPERSVHELWSEVRDQALKLKSKHSPLIQDFIFALFWVLIIRVRSESGLVECKDATRANIMVPGHLATSGRHDNNPYYCGNSTVNAIASCNATDLVGHAILWDDFERPFSSDYPRLAYAGMLIRQARREINKKYMSKLYGLKQDISPAEDQLACDRALRPHTDSVICEDWTNYGAHLEAHFSYLEEDHQPRFIPCMTGLREGTVIILPRKEEDLGEADWNVCVCLTEDALVRAKELLGTEGWI</sequence>
<evidence type="ECO:0000256" key="1">
    <source>
        <dbReference type="SAM" id="MobiDB-lite"/>
    </source>
</evidence>
<protein>
    <submittedName>
        <fullName evidence="2">Uncharacterized protein</fullName>
    </submittedName>
</protein>
<accession>A0AAE8MGR4</accession>
<evidence type="ECO:0000313" key="3">
    <source>
        <dbReference type="Proteomes" id="UP001187734"/>
    </source>
</evidence>
<organism evidence="2 3">
    <name type="scientific">Fusarium torulosum</name>
    <dbReference type="NCBI Taxonomy" id="33205"/>
    <lineage>
        <taxon>Eukaryota</taxon>
        <taxon>Fungi</taxon>
        <taxon>Dikarya</taxon>
        <taxon>Ascomycota</taxon>
        <taxon>Pezizomycotina</taxon>
        <taxon>Sordariomycetes</taxon>
        <taxon>Hypocreomycetidae</taxon>
        <taxon>Hypocreales</taxon>
        <taxon>Nectriaceae</taxon>
        <taxon>Fusarium</taxon>
    </lineage>
</organism>
<keyword evidence="3" id="KW-1185">Reference proteome</keyword>
<proteinExistence type="predicted"/>
<feature type="region of interest" description="Disordered" evidence="1">
    <location>
        <begin position="1"/>
        <end position="72"/>
    </location>
</feature>
<name>A0AAE8MGR4_9HYPO</name>
<gene>
    <name evidence="2" type="ORF">FTOL_10636</name>
</gene>
<feature type="compositionally biased region" description="Polar residues" evidence="1">
    <location>
        <begin position="10"/>
        <end position="42"/>
    </location>
</feature>
<dbReference type="Gene3D" id="3.30.559.10">
    <property type="entry name" value="Chloramphenicol acetyltransferase-like domain"/>
    <property type="match status" value="2"/>
</dbReference>
<dbReference type="EMBL" id="ONZP01000428">
    <property type="protein sequence ID" value="SPJ84120.1"/>
    <property type="molecule type" value="Genomic_DNA"/>
</dbReference>
<dbReference type="Proteomes" id="UP001187734">
    <property type="component" value="Unassembled WGS sequence"/>
</dbReference>
<feature type="compositionally biased region" description="Basic and acidic residues" evidence="1">
    <location>
        <begin position="44"/>
        <end position="58"/>
    </location>
</feature>
<comment type="caution">
    <text evidence="2">The sequence shown here is derived from an EMBL/GenBank/DDBJ whole genome shotgun (WGS) entry which is preliminary data.</text>
</comment>
<reference evidence="2" key="1">
    <citation type="submission" date="2018-03" db="EMBL/GenBank/DDBJ databases">
        <authorList>
            <person name="Guldener U."/>
        </authorList>
    </citation>
    <scope>NUCLEOTIDE SEQUENCE</scope>
</reference>